<name>A0A1B7NKJ0_9EURO</name>
<dbReference type="AlphaFoldDB" id="A0A1B7NKJ0"/>
<evidence type="ECO:0000313" key="1">
    <source>
        <dbReference type="EMBL" id="OAX77137.1"/>
    </source>
</evidence>
<dbReference type="Proteomes" id="UP000091918">
    <property type="component" value="Unassembled WGS sequence"/>
</dbReference>
<gene>
    <name evidence="1" type="ORF">ACJ72_08568</name>
</gene>
<keyword evidence="2" id="KW-1185">Reference proteome</keyword>
<sequence length="52" mass="6575">KLNIQNEKYRIIEKIHHESQLSVIDVDEHDKYYIEKILDEKIRYHQKYYLIK</sequence>
<dbReference type="EMBL" id="LGUA01003259">
    <property type="protein sequence ID" value="OAX77137.1"/>
    <property type="molecule type" value="Genomic_DNA"/>
</dbReference>
<proteinExistence type="predicted"/>
<evidence type="ECO:0000313" key="2">
    <source>
        <dbReference type="Proteomes" id="UP000091918"/>
    </source>
</evidence>
<accession>A0A1B7NKJ0</accession>
<organism evidence="1 2">
    <name type="scientific">Emergomyces africanus</name>
    <dbReference type="NCBI Taxonomy" id="1955775"/>
    <lineage>
        <taxon>Eukaryota</taxon>
        <taxon>Fungi</taxon>
        <taxon>Dikarya</taxon>
        <taxon>Ascomycota</taxon>
        <taxon>Pezizomycotina</taxon>
        <taxon>Eurotiomycetes</taxon>
        <taxon>Eurotiomycetidae</taxon>
        <taxon>Onygenales</taxon>
        <taxon>Ajellomycetaceae</taxon>
        <taxon>Emergomyces</taxon>
    </lineage>
</organism>
<comment type="caution">
    <text evidence="1">The sequence shown here is derived from an EMBL/GenBank/DDBJ whole genome shotgun (WGS) entry which is preliminary data.</text>
</comment>
<feature type="non-terminal residue" evidence="1">
    <location>
        <position position="1"/>
    </location>
</feature>
<protein>
    <submittedName>
        <fullName evidence="1">Uncharacterized protein</fullName>
    </submittedName>
</protein>
<reference evidence="1 2" key="1">
    <citation type="submission" date="2015-07" db="EMBL/GenBank/DDBJ databases">
        <title>Emmonsia species relationships and genome sequence.</title>
        <authorList>
            <person name="Cuomo C.A."/>
            <person name="Schwartz I.S."/>
            <person name="Kenyon C."/>
            <person name="de Hoog G.S."/>
            <person name="Govender N.P."/>
            <person name="Botha A."/>
            <person name="Moreno L."/>
            <person name="de Vries M."/>
            <person name="Munoz J.F."/>
            <person name="Stielow J.B."/>
        </authorList>
    </citation>
    <scope>NUCLEOTIDE SEQUENCE [LARGE SCALE GENOMIC DNA]</scope>
    <source>
        <strain evidence="1 2">CBS 136260</strain>
    </source>
</reference>